<protein>
    <recommendedName>
        <fullName evidence="1">AB hydrolase-1 domain-containing protein</fullName>
    </recommendedName>
</protein>
<dbReference type="InterPro" id="IPR050266">
    <property type="entry name" value="AB_hydrolase_sf"/>
</dbReference>
<dbReference type="Gene3D" id="3.40.50.1820">
    <property type="entry name" value="alpha/beta hydrolase"/>
    <property type="match status" value="1"/>
</dbReference>
<dbReference type="AlphaFoldDB" id="A0A1G2RWG4"/>
<dbReference type="EMBL" id="MHUL01000014">
    <property type="protein sequence ID" value="OHA77164.1"/>
    <property type="molecule type" value="Genomic_DNA"/>
</dbReference>
<feature type="domain" description="AB hydrolase-1" evidence="1">
    <location>
        <begin position="34"/>
        <end position="252"/>
    </location>
</feature>
<organism evidence="2 3">
    <name type="scientific">Candidatus Wildermuthbacteria bacterium RIFCSPLOWO2_02_FULL_47_9c</name>
    <dbReference type="NCBI Taxonomy" id="1802466"/>
    <lineage>
        <taxon>Bacteria</taxon>
        <taxon>Candidatus Wildermuthiibacteriota</taxon>
    </lineage>
</organism>
<gene>
    <name evidence="2" type="ORF">A3J30_01340</name>
</gene>
<dbReference type="Proteomes" id="UP000178222">
    <property type="component" value="Unassembled WGS sequence"/>
</dbReference>
<evidence type="ECO:0000313" key="3">
    <source>
        <dbReference type="Proteomes" id="UP000178222"/>
    </source>
</evidence>
<evidence type="ECO:0000259" key="1">
    <source>
        <dbReference type="Pfam" id="PF00561"/>
    </source>
</evidence>
<dbReference type="InterPro" id="IPR029058">
    <property type="entry name" value="AB_hydrolase_fold"/>
</dbReference>
<sequence length="268" mass="30122">MEEILKEQNLELGGIQVHYKEAAPAGRQAGQGDALLILHGWGASSESWVLLQRQLCKEGYRVITIDLPGFGRSNSPATVWGVQDYSNFIEQFVQAIGIRQFFLLGHSFGGQIAISFTVQHQELVKKLILCAPAGIRRPPGAREKLLFVFSKILTLVFLAVPSQSLKNRFRAAAYRLMRRSDYFKAEGVMREVMRRVIREDLFSVFSQIRVPTLVVWGDDDRLVPVEDAYVLVREIPHSAVEIISGAGHVPHLKTPEKLSQLVTKFLKA</sequence>
<dbReference type="GO" id="GO:0016020">
    <property type="term" value="C:membrane"/>
    <property type="evidence" value="ECO:0007669"/>
    <property type="project" value="TreeGrafter"/>
</dbReference>
<dbReference type="PRINTS" id="PR00111">
    <property type="entry name" value="ABHYDROLASE"/>
</dbReference>
<dbReference type="PANTHER" id="PTHR43798:SF33">
    <property type="entry name" value="HYDROLASE, PUTATIVE (AFU_ORTHOLOGUE AFUA_2G14860)-RELATED"/>
    <property type="match status" value="1"/>
</dbReference>
<dbReference type="PANTHER" id="PTHR43798">
    <property type="entry name" value="MONOACYLGLYCEROL LIPASE"/>
    <property type="match status" value="1"/>
</dbReference>
<proteinExistence type="predicted"/>
<dbReference type="Pfam" id="PF00561">
    <property type="entry name" value="Abhydrolase_1"/>
    <property type="match status" value="1"/>
</dbReference>
<dbReference type="SUPFAM" id="SSF53474">
    <property type="entry name" value="alpha/beta-Hydrolases"/>
    <property type="match status" value="1"/>
</dbReference>
<accession>A0A1G2RWG4</accession>
<evidence type="ECO:0000313" key="2">
    <source>
        <dbReference type="EMBL" id="OHA77164.1"/>
    </source>
</evidence>
<comment type="caution">
    <text evidence="2">The sequence shown here is derived from an EMBL/GenBank/DDBJ whole genome shotgun (WGS) entry which is preliminary data.</text>
</comment>
<dbReference type="InterPro" id="IPR000073">
    <property type="entry name" value="AB_hydrolase_1"/>
</dbReference>
<name>A0A1G2RWG4_9BACT</name>
<reference evidence="2 3" key="1">
    <citation type="journal article" date="2016" name="Nat. Commun.">
        <title>Thousands of microbial genomes shed light on interconnected biogeochemical processes in an aquifer system.</title>
        <authorList>
            <person name="Anantharaman K."/>
            <person name="Brown C.T."/>
            <person name="Hug L.A."/>
            <person name="Sharon I."/>
            <person name="Castelle C.J."/>
            <person name="Probst A.J."/>
            <person name="Thomas B.C."/>
            <person name="Singh A."/>
            <person name="Wilkins M.J."/>
            <person name="Karaoz U."/>
            <person name="Brodie E.L."/>
            <person name="Williams K.H."/>
            <person name="Hubbard S.S."/>
            <person name="Banfield J.F."/>
        </authorList>
    </citation>
    <scope>NUCLEOTIDE SEQUENCE [LARGE SCALE GENOMIC DNA]</scope>
</reference>